<evidence type="ECO:0008006" key="5">
    <source>
        <dbReference type="Google" id="ProtNLM"/>
    </source>
</evidence>
<dbReference type="GO" id="GO:0009451">
    <property type="term" value="P:RNA modification"/>
    <property type="evidence" value="ECO:0007669"/>
    <property type="project" value="InterPro"/>
</dbReference>
<gene>
    <name evidence="3" type="ORF">F0562_036083</name>
</gene>
<dbReference type="Pfam" id="PF13041">
    <property type="entry name" value="PPR_2"/>
    <property type="match status" value="2"/>
</dbReference>
<dbReference type="AlphaFoldDB" id="A0A5J5AEU4"/>
<proteinExistence type="predicted"/>
<protein>
    <recommendedName>
        <fullName evidence="5">Pentatricopeptide repeat-containing protein</fullName>
    </recommendedName>
</protein>
<evidence type="ECO:0000313" key="3">
    <source>
        <dbReference type="EMBL" id="KAA8528728.1"/>
    </source>
</evidence>
<organism evidence="3 4">
    <name type="scientific">Nyssa sinensis</name>
    <dbReference type="NCBI Taxonomy" id="561372"/>
    <lineage>
        <taxon>Eukaryota</taxon>
        <taxon>Viridiplantae</taxon>
        <taxon>Streptophyta</taxon>
        <taxon>Embryophyta</taxon>
        <taxon>Tracheophyta</taxon>
        <taxon>Spermatophyta</taxon>
        <taxon>Magnoliopsida</taxon>
        <taxon>eudicotyledons</taxon>
        <taxon>Gunneridae</taxon>
        <taxon>Pentapetalae</taxon>
        <taxon>asterids</taxon>
        <taxon>Cornales</taxon>
        <taxon>Nyssaceae</taxon>
        <taxon>Nyssa</taxon>
    </lineage>
</organism>
<evidence type="ECO:0000256" key="2">
    <source>
        <dbReference type="PROSITE-ProRule" id="PRU00708"/>
    </source>
</evidence>
<accession>A0A5J5AEU4</accession>
<dbReference type="Pfam" id="PF20431">
    <property type="entry name" value="E_motif"/>
    <property type="match status" value="1"/>
</dbReference>
<dbReference type="OrthoDB" id="185373at2759"/>
<feature type="repeat" description="PPR" evidence="2">
    <location>
        <begin position="1"/>
        <end position="28"/>
    </location>
</feature>
<dbReference type="Gene3D" id="1.25.40.10">
    <property type="entry name" value="Tetratricopeptide repeat domain"/>
    <property type="match status" value="2"/>
</dbReference>
<sequence length="253" mass="28411">MVVGYGQNGYSEEAVRIFCEMQRNGIEPDDFTIGNVISSCTNLAILEKGAQFHGRALVSGLISFITVFNALVTLYGKCGSIEEFHRLFNEMNIRDEVSWTALVSGYSQFGKAEETIELFENMLAHALQPNGVTFIEVLSACSRAGLVEKGCRYFELMVEEHGIMPIQDHYTCMIDLYSRARRLEEAKNFIYNMPCHPDAIGWATLLSSCKVHSNMEIGKWTAESLLELEPQNPATYILLSSMYAAKGEWDKAM</sequence>
<keyword evidence="4" id="KW-1185">Reference proteome</keyword>
<dbReference type="PANTHER" id="PTHR47926:SF511">
    <property type="entry name" value="PENTATRICOPEPTIDE REPEAT-CONTAINING PROTEIN"/>
    <property type="match status" value="1"/>
</dbReference>
<feature type="repeat" description="PPR" evidence="2">
    <location>
        <begin position="95"/>
        <end position="129"/>
    </location>
</feature>
<dbReference type="InterPro" id="IPR046848">
    <property type="entry name" value="E_motif"/>
</dbReference>
<dbReference type="EMBL" id="CM018045">
    <property type="protein sequence ID" value="KAA8528728.1"/>
    <property type="molecule type" value="Genomic_DNA"/>
</dbReference>
<evidence type="ECO:0000256" key="1">
    <source>
        <dbReference type="ARBA" id="ARBA00022737"/>
    </source>
</evidence>
<evidence type="ECO:0000313" key="4">
    <source>
        <dbReference type="Proteomes" id="UP000325577"/>
    </source>
</evidence>
<dbReference type="Proteomes" id="UP000325577">
    <property type="component" value="Linkage Group LG21"/>
</dbReference>
<dbReference type="InterPro" id="IPR002885">
    <property type="entry name" value="PPR_rpt"/>
</dbReference>
<dbReference type="NCBIfam" id="TIGR00756">
    <property type="entry name" value="PPR"/>
    <property type="match status" value="5"/>
</dbReference>
<dbReference type="PANTHER" id="PTHR47926">
    <property type="entry name" value="PENTATRICOPEPTIDE REPEAT-CONTAINING PROTEIN"/>
    <property type="match status" value="1"/>
</dbReference>
<dbReference type="PROSITE" id="PS51375">
    <property type="entry name" value="PPR"/>
    <property type="match status" value="2"/>
</dbReference>
<dbReference type="Pfam" id="PF01535">
    <property type="entry name" value="PPR"/>
    <property type="match status" value="2"/>
</dbReference>
<dbReference type="GO" id="GO:0099402">
    <property type="term" value="P:plant organ development"/>
    <property type="evidence" value="ECO:0007669"/>
    <property type="project" value="UniProtKB-ARBA"/>
</dbReference>
<keyword evidence="1" id="KW-0677">Repeat</keyword>
<reference evidence="3 4" key="1">
    <citation type="submission" date="2019-09" db="EMBL/GenBank/DDBJ databases">
        <title>A chromosome-level genome assembly of the Chinese tupelo Nyssa sinensis.</title>
        <authorList>
            <person name="Yang X."/>
            <person name="Kang M."/>
            <person name="Yang Y."/>
            <person name="Xiong H."/>
            <person name="Wang M."/>
            <person name="Zhang Z."/>
            <person name="Wang Z."/>
            <person name="Wu H."/>
            <person name="Ma T."/>
            <person name="Liu J."/>
            <person name="Xi Z."/>
        </authorList>
    </citation>
    <scope>NUCLEOTIDE SEQUENCE [LARGE SCALE GENOMIC DNA]</scope>
    <source>
        <strain evidence="3">J267</strain>
        <tissue evidence="3">Leaf</tissue>
    </source>
</reference>
<dbReference type="GO" id="GO:0003723">
    <property type="term" value="F:RNA binding"/>
    <property type="evidence" value="ECO:0007669"/>
    <property type="project" value="InterPro"/>
</dbReference>
<dbReference type="InterPro" id="IPR011990">
    <property type="entry name" value="TPR-like_helical_dom_sf"/>
</dbReference>
<name>A0A5J5AEU4_9ASTE</name>
<dbReference type="FunFam" id="1.25.40.10:FF:000158">
    <property type="entry name" value="pentatricopeptide repeat-containing protein At2g33680"/>
    <property type="match status" value="1"/>
</dbReference>
<dbReference type="InterPro" id="IPR046960">
    <property type="entry name" value="PPR_At4g14850-like_plant"/>
</dbReference>